<reference evidence="2" key="1">
    <citation type="submission" date="2022-10" db="EMBL/GenBank/DDBJ databases">
        <title>Comparative genomic analysis of Cohnella hashimotonis sp. nov., isolated from the International Space Station.</title>
        <authorList>
            <person name="Simpson A."/>
            <person name="Venkateswaran K."/>
        </authorList>
    </citation>
    <scope>NUCLEOTIDE SEQUENCE</scope>
    <source>
        <strain evidence="2">DSM 28161</strain>
    </source>
</reference>
<organism evidence="2 3">
    <name type="scientific">Cohnella rhizosphaerae</name>
    <dbReference type="NCBI Taxonomy" id="1457232"/>
    <lineage>
        <taxon>Bacteria</taxon>
        <taxon>Bacillati</taxon>
        <taxon>Bacillota</taxon>
        <taxon>Bacilli</taxon>
        <taxon>Bacillales</taxon>
        <taxon>Paenibacillaceae</taxon>
        <taxon>Cohnella</taxon>
    </lineage>
</organism>
<evidence type="ECO:0000259" key="1">
    <source>
        <dbReference type="Pfam" id="PF08818"/>
    </source>
</evidence>
<gene>
    <name evidence="2" type="ORF">OMP40_35985</name>
</gene>
<dbReference type="Proteomes" id="UP001153404">
    <property type="component" value="Unassembled WGS sequence"/>
</dbReference>
<dbReference type="EMBL" id="JAPDIA010000009">
    <property type="protein sequence ID" value="MDG0814087.1"/>
    <property type="molecule type" value="Genomic_DNA"/>
</dbReference>
<dbReference type="Pfam" id="PF08818">
    <property type="entry name" value="DUF1801"/>
    <property type="match status" value="1"/>
</dbReference>
<evidence type="ECO:0000313" key="3">
    <source>
        <dbReference type="Proteomes" id="UP001153404"/>
    </source>
</evidence>
<proteinExistence type="predicted"/>
<dbReference type="AlphaFoldDB" id="A0A9X4L5X7"/>
<comment type="caution">
    <text evidence="2">The sequence shown here is derived from an EMBL/GenBank/DDBJ whole genome shotgun (WGS) entry which is preliminary data.</text>
</comment>
<keyword evidence="3" id="KW-1185">Reference proteome</keyword>
<dbReference type="InterPro" id="IPR014922">
    <property type="entry name" value="YdhG-like"/>
</dbReference>
<name>A0A9X4L5X7_9BACL</name>
<dbReference type="SUPFAM" id="SSF159888">
    <property type="entry name" value="YdhG-like"/>
    <property type="match status" value="1"/>
</dbReference>
<evidence type="ECO:0000313" key="2">
    <source>
        <dbReference type="EMBL" id="MDG0814087.1"/>
    </source>
</evidence>
<sequence length="113" mass="12417">MNPEVAQFIADLKEPWQAERCNALRELTLAVIPDALERMQYKKPHYLKNGKYAAVISTSKDAVSYTVFNAAGVAFPEGAWSGPPERKTIKIGKAQDVDKEALADLLRQASAAL</sequence>
<dbReference type="RefSeq" id="WP_277538724.1">
    <property type="nucleotide sequence ID" value="NZ_JAPDIA010000009.1"/>
</dbReference>
<dbReference type="Gene3D" id="3.90.1150.200">
    <property type="match status" value="1"/>
</dbReference>
<feature type="domain" description="YdhG-like" evidence="1">
    <location>
        <begin position="18"/>
        <end position="109"/>
    </location>
</feature>
<protein>
    <submittedName>
        <fullName evidence="2">DUF1801 domain-containing protein</fullName>
    </submittedName>
</protein>
<accession>A0A9X4L5X7</accession>